<gene>
    <name evidence="9 10" type="primary">kdpA</name>
    <name evidence="10" type="ORF">KIF53_02260</name>
</gene>
<keyword evidence="3 9" id="KW-0633">Potassium transport</keyword>
<dbReference type="RefSeq" id="WP_043571932.1">
    <property type="nucleotide sequence ID" value="NZ_CP142381.1"/>
</dbReference>
<evidence type="ECO:0000256" key="5">
    <source>
        <dbReference type="ARBA" id="ARBA00022958"/>
    </source>
</evidence>
<dbReference type="NCBIfam" id="TIGR00680">
    <property type="entry name" value="kdpA"/>
    <property type="match status" value="1"/>
</dbReference>
<evidence type="ECO:0000256" key="7">
    <source>
        <dbReference type="ARBA" id="ARBA00023065"/>
    </source>
</evidence>
<feature type="transmembrane region" description="Helical" evidence="9">
    <location>
        <begin position="523"/>
        <end position="545"/>
    </location>
</feature>
<keyword evidence="7 9" id="KW-0406">Ion transport</keyword>
<comment type="caution">
    <text evidence="9">Lacks conserved residue(s) required for the propagation of feature annotation.</text>
</comment>
<keyword evidence="6 9" id="KW-1133">Transmembrane helix</keyword>
<evidence type="ECO:0000313" key="10">
    <source>
        <dbReference type="EMBL" id="MBW8286458.1"/>
    </source>
</evidence>
<dbReference type="HAMAP" id="MF_00275">
    <property type="entry name" value="KdpA"/>
    <property type="match status" value="1"/>
</dbReference>
<comment type="subcellular location">
    <subcellularLocation>
        <location evidence="9">Cell membrane</location>
        <topology evidence="9">Multi-pass membrane protein</topology>
    </subcellularLocation>
</comment>
<dbReference type="EMBL" id="JAHDTB010000001">
    <property type="protein sequence ID" value="MBW8286458.1"/>
    <property type="molecule type" value="Genomic_DNA"/>
</dbReference>
<feature type="transmembrane region" description="Helical" evidence="9">
    <location>
        <begin position="177"/>
        <end position="194"/>
    </location>
</feature>
<feature type="transmembrane region" description="Helical" evidence="9">
    <location>
        <begin position="418"/>
        <end position="438"/>
    </location>
</feature>
<dbReference type="Pfam" id="PF03814">
    <property type="entry name" value="KdpA"/>
    <property type="match status" value="1"/>
</dbReference>
<evidence type="ECO:0000313" key="11">
    <source>
        <dbReference type="Proteomes" id="UP000711178"/>
    </source>
</evidence>
<dbReference type="PANTHER" id="PTHR30607:SF2">
    <property type="entry name" value="POTASSIUM-TRANSPORTING ATPASE POTASSIUM-BINDING SUBUNIT"/>
    <property type="match status" value="1"/>
</dbReference>
<dbReference type="GeneID" id="89687858"/>
<evidence type="ECO:0000256" key="1">
    <source>
        <dbReference type="ARBA" id="ARBA00022448"/>
    </source>
</evidence>
<keyword evidence="8 9" id="KW-0472">Membrane</keyword>
<keyword evidence="2 9" id="KW-1003">Cell membrane</keyword>
<accession>A0ABS7F8P4</accession>
<dbReference type="PIRSF" id="PIRSF001294">
    <property type="entry name" value="K_ATPaseA"/>
    <property type="match status" value="1"/>
</dbReference>
<evidence type="ECO:0000256" key="8">
    <source>
        <dbReference type="ARBA" id="ARBA00023136"/>
    </source>
</evidence>
<comment type="similarity">
    <text evidence="9">Belongs to the KdpA family.</text>
</comment>
<feature type="transmembrane region" description="Helical" evidence="9">
    <location>
        <begin position="566"/>
        <end position="584"/>
    </location>
</feature>
<keyword evidence="5 9" id="KW-0630">Potassium</keyword>
<evidence type="ECO:0000256" key="9">
    <source>
        <dbReference type="HAMAP-Rule" id="MF_00275"/>
    </source>
</evidence>
<feature type="transmembrane region" description="Helical" evidence="9">
    <location>
        <begin position="66"/>
        <end position="84"/>
    </location>
</feature>
<reference evidence="10 11" key="1">
    <citation type="submission" date="2021-05" db="EMBL/GenBank/DDBJ databases">
        <title>Draft Whole Genome Sequencing Of Biosensor Chromobacterium violaceum Strain CV026 Reveals A Regulatory RNA In Chromobacterium violaceum Phenotype Regulatory Network.</title>
        <authorList>
            <person name="Hong K.W."/>
            <person name="Chan K.G."/>
            <person name="Chang C.-Y."/>
        </authorList>
    </citation>
    <scope>NUCLEOTIDE SEQUENCE [LARGE SCALE GENOMIC DNA]</scope>
    <source>
        <strain evidence="10 11">ATCC 31532</strain>
    </source>
</reference>
<evidence type="ECO:0000256" key="6">
    <source>
        <dbReference type="ARBA" id="ARBA00022989"/>
    </source>
</evidence>
<feature type="transmembrane region" description="Helical" evidence="9">
    <location>
        <begin position="314"/>
        <end position="336"/>
    </location>
</feature>
<keyword evidence="1 9" id="KW-0813">Transport</keyword>
<feature type="transmembrane region" description="Helical" evidence="9">
    <location>
        <begin position="459"/>
        <end position="478"/>
    </location>
</feature>
<name>A0ABS7F8P4_9NEIS</name>
<comment type="function">
    <text evidence="9">Part of the high-affinity ATP-driven potassium transport (or Kdp) system, which catalyzes the hydrolysis of ATP coupled with the electrogenic transport of potassium into the cytoplasm. This subunit binds the extracellular potassium ions and delivers the ions to the membrane domain of KdpB through an intramembrane tunnel.</text>
</comment>
<organism evidence="10 11">
    <name type="scientific">Chromobacterium subtsugae</name>
    <dbReference type="NCBI Taxonomy" id="251747"/>
    <lineage>
        <taxon>Bacteria</taxon>
        <taxon>Pseudomonadati</taxon>
        <taxon>Pseudomonadota</taxon>
        <taxon>Betaproteobacteria</taxon>
        <taxon>Neisseriales</taxon>
        <taxon>Chromobacteriaceae</taxon>
        <taxon>Chromobacterium</taxon>
    </lineage>
</organism>
<evidence type="ECO:0000256" key="4">
    <source>
        <dbReference type="ARBA" id="ARBA00022692"/>
    </source>
</evidence>
<keyword evidence="4 9" id="KW-0812">Transmembrane</keyword>
<feature type="transmembrane region" description="Helical" evidence="9">
    <location>
        <begin position="286"/>
        <end position="307"/>
    </location>
</feature>
<keyword evidence="11" id="KW-1185">Reference proteome</keyword>
<sequence>MPTYSLLQLGLFLLALLALIKPAGHYMFLAMAGKPPLLAGPGRWLETRLYRLAAVEPEREMGWKNYAINLLLFQLVGVLFLYLLQRCQAWLPLNPQSFRSVAPDSAFNTAVSFVSNTSWQGYAGETTLSHLSQMLGINAQSFLSAASGMAALLALLRGLTRQSSATLGNVWVDLTRCTLYILLPLSFILALIFVQQGVPQTLAAGRTVATLEASHYRVPLQDARGNALKDADGRPLLQQLSARQQYLALGPVASQEPIKIMSGDGGGFFNANSAHPFENPTPLTNFLQLLTLLILPAGLCHAFGLMAGDTRQGWTIVAAMSLMMALGAAACMRSEIAGNPLLSPALVDQSHGARQSGGNMEGKETRFGAAGSALYAAVTTSSGDGAVNAMHDSFTPIGGMVPMVMMQTGEVVFGGPGAGLYSIVIHAILVVFVVGLMIGRAPEYLGKKIEAFETKMMAAVLLLAPALILLQSAISVSVPAGLAGLGNPGAHGLSEVLYAYTSAANNNGSAFAGLSANTPFYNLMLGIAMWFGRYGVIVPVLALAGSLAAKPRRAPGAGTLPSHGPLFALLLIAAILLATALTYLPALALGPVAEHITLAVP</sequence>
<dbReference type="PANTHER" id="PTHR30607">
    <property type="entry name" value="POTASSIUM-TRANSPORTING ATPASE A CHAIN"/>
    <property type="match status" value="1"/>
</dbReference>
<protein>
    <recommendedName>
        <fullName evidence="9">Potassium-transporting ATPase potassium-binding subunit</fullName>
    </recommendedName>
    <alternativeName>
        <fullName evidence="9">ATP phosphohydrolase [potassium-transporting] A chain</fullName>
    </alternativeName>
    <alternativeName>
        <fullName evidence="9">Potassium-binding and translocating subunit A</fullName>
    </alternativeName>
    <alternativeName>
        <fullName evidence="9">Potassium-translocating ATPase A chain</fullName>
    </alternativeName>
</protein>
<dbReference type="Proteomes" id="UP000711178">
    <property type="component" value="Unassembled WGS sequence"/>
</dbReference>
<evidence type="ECO:0000256" key="2">
    <source>
        <dbReference type="ARBA" id="ARBA00022475"/>
    </source>
</evidence>
<comment type="caution">
    <text evidence="10">The sequence shown here is derived from an EMBL/GenBank/DDBJ whole genome shotgun (WGS) entry which is preliminary data.</text>
</comment>
<comment type="subunit">
    <text evidence="9">The system is composed of three essential subunits: KdpA, KdpB and KdpC.</text>
</comment>
<dbReference type="InterPro" id="IPR004623">
    <property type="entry name" value="KdpA"/>
</dbReference>
<evidence type="ECO:0000256" key="3">
    <source>
        <dbReference type="ARBA" id="ARBA00022538"/>
    </source>
</evidence>
<proteinExistence type="inferred from homology"/>